<dbReference type="EMBL" id="GGFJ01013258">
    <property type="protein sequence ID" value="MBW62399.1"/>
    <property type="molecule type" value="Transcribed_RNA"/>
</dbReference>
<organism evidence="2">
    <name type="scientific">Anopheles marajoara</name>
    <dbReference type="NCBI Taxonomy" id="58244"/>
    <lineage>
        <taxon>Eukaryota</taxon>
        <taxon>Metazoa</taxon>
        <taxon>Ecdysozoa</taxon>
        <taxon>Arthropoda</taxon>
        <taxon>Hexapoda</taxon>
        <taxon>Insecta</taxon>
        <taxon>Pterygota</taxon>
        <taxon>Neoptera</taxon>
        <taxon>Endopterygota</taxon>
        <taxon>Diptera</taxon>
        <taxon>Nematocera</taxon>
        <taxon>Culicoidea</taxon>
        <taxon>Culicidae</taxon>
        <taxon>Anophelinae</taxon>
        <taxon>Anopheles</taxon>
    </lineage>
</organism>
<evidence type="ECO:0000256" key="1">
    <source>
        <dbReference type="SAM" id="SignalP"/>
    </source>
</evidence>
<sequence length="84" mass="9087">MRSSRAVLKLPLLLLCQGGEGSDGPQGRFPAASFCLSVLHIITAAAATTANTRTEAVRFICEAHYEAHADRRRCLPPLSVIYDC</sequence>
<evidence type="ECO:0000313" key="2">
    <source>
        <dbReference type="EMBL" id="MBW62399.1"/>
    </source>
</evidence>
<keyword evidence="1" id="KW-0732">Signal</keyword>
<feature type="chain" id="PRO_5014610765" evidence="1">
    <location>
        <begin position="22"/>
        <end position="84"/>
    </location>
</feature>
<reference evidence="2" key="1">
    <citation type="submission" date="2018-01" db="EMBL/GenBank/DDBJ databases">
        <title>An insight into the sialome of Amazonian anophelines.</title>
        <authorList>
            <person name="Ribeiro J.M."/>
            <person name="Scarpassa V."/>
            <person name="Calvo E."/>
        </authorList>
    </citation>
    <scope>NUCLEOTIDE SEQUENCE</scope>
    <source>
        <tissue evidence="2">Salivary glands</tissue>
    </source>
</reference>
<dbReference type="AlphaFoldDB" id="A0A2M4CAW6"/>
<name>A0A2M4CAW6_9DIPT</name>
<accession>A0A2M4CAW6</accession>
<feature type="signal peptide" evidence="1">
    <location>
        <begin position="1"/>
        <end position="21"/>
    </location>
</feature>
<protein>
    <submittedName>
        <fullName evidence="2">Putative secreted protein</fullName>
    </submittedName>
</protein>
<proteinExistence type="predicted"/>